<accession>J7RB98</accession>
<feature type="compositionally biased region" description="Acidic residues" evidence="1">
    <location>
        <begin position="369"/>
        <end position="398"/>
    </location>
</feature>
<dbReference type="OrthoDB" id="10260794at2759"/>
<dbReference type="PANTHER" id="PTHR12785:SF6">
    <property type="entry name" value="SPLICING FACTOR 3B SUBUNIT 2"/>
    <property type="match status" value="1"/>
</dbReference>
<dbReference type="GeneID" id="34527905"/>
<dbReference type="Pfam" id="PF04046">
    <property type="entry name" value="PSP"/>
    <property type="match status" value="1"/>
</dbReference>
<evidence type="ECO:0000313" key="3">
    <source>
        <dbReference type="EMBL" id="CCK72150.1"/>
    </source>
</evidence>
<dbReference type="PANTHER" id="PTHR12785">
    <property type="entry name" value="SPLICING FACTOR 3B"/>
    <property type="match status" value="1"/>
</dbReference>
<feature type="compositionally biased region" description="Basic and acidic residues" evidence="1">
    <location>
        <begin position="474"/>
        <end position="486"/>
    </location>
</feature>
<evidence type="ECO:0000256" key="1">
    <source>
        <dbReference type="SAM" id="MobiDB-lite"/>
    </source>
</evidence>
<name>J7RB98_HUIN7</name>
<dbReference type="GO" id="GO:0005686">
    <property type="term" value="C:U2 snRNP"/>
    <property type="evidence" value="ECO:0007669"/>
    <property type="project" value="EnsemblFungi"/>
</dbReference>
<gene>
    <name evidence="3" type="primary">KNAG0J00670</name>
    <name evidence="3" type="ordered locus">KNAG_0J00670</name>
</gene>
<dbReference type="KEGG" id="kng:KNAG_0J00670"/>
<organism evidence="3 4">
    <name type="scientific">Huiozyma naganishii (strain ATCC MYA-139 / BCRC 22969 / CBS 8797 / KCTC 17520 / NBRC 10181 / NCYC 3082 / Yp74L-3)</name>
    <name type="common">Yeast</name>
    <name type="synonym">Kazachstania naganishii</name>
    <dbReference type="NCBI Taxonomy" id="1071383"/>
    <lineage>
        <taxon>Eukaryota</taxon>
        <taxon>Fungi</taxon>
        <taxon>Dikarya</taxon>
        <taxon>Ascomycota</taxon>
        <taxon>Saccharomycotina</taxon>
        <taxon>Saccharomycetes</taxon>
        <taxon>Saccharomycetales</taxon>
        <taxon>Saccharomycetaceae</taxon>
        <taxon>Huiozyma</taxon>
    </lineage>
</organism>
<reference evidence="3 4" key="1">
    <citation type="journal article" date="2011" name="Proc. Natl. Acad. Sci. U.S.A.">
        <title>Evolutionary erosion of yeast sex chromosomes by mating-type switching accidents.</title>
        <authorList>
            <person name="Gordon J.L."/>
            <person name="Armisen D."/>
            <person name="Proux-Wera E."/>
            <person name="Oheigeartaigh S.S."/>
            <person name="Byrne K.P."/>
            <person name="Wolfe K.H."/>
        </authorList>
    </citation>
    <scope>NUCLEOTIDE SEQUENCE [LARGE SCALE GENOMIC DNA]</scope>
    <source>
        <strain evidence="4">ATCC MYA-139 / BCRC 22969 / CBS 8797 / CCRC 22969 / KCTC 17520 / NBRC 10181 / NCYC 3082</strain>
    </source>
</reference>
<evidence type="ECO:0000313" key="4">
    <source>
        <dbReference type="Proteomes" id="UP000006310"/>
    </source>
</evidence>
<dbReference type="HOGENOM" id="CLU_014435_2_1_1"/>
<feature type="region of interest" description="Disordered" evidence="1">
    <location>
        <begin position="346"/>
        <end position="486"/>
    </location>
</feature>
<reference evidence="4" key="2">
    <citation type="submission" date="2012-08" db="EMBL/GenBank/DDBJ databases">
        <title>Genome sequence of Kazachstania naganishii.</title>
        <authorList>
            <person name="Gordon J.L."/>
            <person name="Armisen D."/>
            <person name="Proux-Wera E."/>
            <person name="OhEigeartaigh S.S."/>
            <person name="Byrne K.P."/>
            <person name="Wolfe K.H."/>
        </authorList>
    </citation>
    <scope>NUCLEOTIDE SEQUENCE [LARGE SCALE GENOMIC DNA]</scope>
    <source>
        <strain evidence="4">ATCC MYA-139 / BCRC 22969 / CBS 8797 / CCRC 22969 / KCTC 17520 / NBRC 10181 / NCYC 3082</strain>
    </source>
</reference>
<dbReference type="GO" id="GO:0000974">
    <property type="term" value="C:Prp19 complex"/>
    <property type="evidence" value="ECO:0007669"/>
    <property type="project" value="EnsemblFungi"/>
</dbReference>
<dbReference type="InterPro" id="IPR006568">
    <property type="entry name" value="PSP_pro-rich"/>
</dbReference>
<dbReference type="Pfam" id="PF04037">
    <property type="entry name" value="DUF382"/>
    <property type="match status" value="1"/>
</dbReference>
<dbReference type="InterPro" id="IPR007180">
    <property type="entry name" value="DUF382"/>
</dbReference>
<dbReference type="Proteomes" id="UP000006310">
    <property type="component" value="Chromosome 10"/>
</dbReference>
<dbReference type="GO" id="GO:0000245">
    <property type="term" value="P:spliceosomal complex assembly"/>
    <property type="evidence" value="ECO:0007669"/>
    <property type="project" value="EnsemblFungi"/>
</dbReference>
<sequence length="486" mass="54635">MGRCRKRRAKAVSGTPGVLGAREQLVAVLETRASKHGKDEGPLVSPQGDARLREQFSGVLKRFEGPRVREQRVRNSDVQVKVYHDGDAPPQGDDEAAVVDESPVDDELQVAPLSKRQARKVAKPSLVELKAAVLHPECIEWYDCDAQYPVFAAKIKSSKNVVPVPVHWQMKRDYLSGRSLMGKRPFELPDIIKQTKIEEMRKTLPNDPQDREGEDAGNAAVTLKETARAKVQPKLGSLDIDFKKFHDIFFKLGTHWKPDLLLPFGDLFYENRNMQEEAEWIRLKREKRPGKLSPGLREAMGLHEGQLPPWCMKMSKLGMPPSYPTLKVAGLNWGIEHLRDDVYGKLPKDKKKSRTTGADTLFGTILSFDEPEEEDNEGESEPEPEQVGDHQEEEEQPEEHDGAEHITSIEIGNRADNDQSTDDKDKSLYTVLSETISSEQASTTTNIQKAYAMPSAGPTSKEQDEDTNEATDQEQGKDDALEKFKF</sequence>
<dbReference type="eggNOG" id="KOG2330">
    <property type="taxonomic scope" value="Eukaryota"/>
</dbReference>
<dbReference type="OMA" id="WGEMEME"/>
<dbReference type="InterPro" id="IPR052584">
    <property type="entry name" value="U2_snRNP_Complex_Component"/>
</dbReference>
<protein>
    <recommendedName>
        <fullName evidence="2">PSP proline-rich domain-containing protein</fullName>
    </recommendedName>
</protein>
<feature type="compositionally biased region" description="Basic and acidic residues" evidence="1">
    <location>
        <begin position="413"/>
        <end position="427"/>
    </location>
</feature>
<proteinExistence type="predicted"/>
<dbReference type="STRING" id="1071383.J7RB98"/>
<feature type="compositionally biased region" description="Acidic residues" evidence="1">
    <location>
        <begin position="463"/>
        <end position="472"/>
    </location>
</feature>
<keyword evidence="4" id="KW-1185">Reference proteome</keyword>
<dbReference type="AlphaFoldDB" id="J7RB98"/>
<dbReference type="GO" id="GO:0071004">
    <property type="term" value="C:U2-type prespliceosome"/>
    <property type="evidence" value="ECO:0007669"/>
    <property type="project" value="EnsemblFungi"/>
</dbReference>
<evidence type="ECO:0000259" key="2">
    <source>
        <dbReference type="SMART" id="SM00581"/>
    </source>
</evidence>
<dbReference type="EMBL" id="HE978323">
    <property type="protein sequence ID" value="CCK72150.1"/>
    <property type="molecule type" value="Genomic_DNA"/>
</dbReference>
<dbReference type="RefSeq" id="XP_022466395.1">
    <property type="nucleotide sequence ID" value="XM_022610061.1"/>
</dbReference>
<feature type="domain" description="PSP proline-rich" evidence="2">
    <location>
        <begin position="284"/>
        <end position="337"/>
    </location>
</feature>
<feature type="compositionally biased region" description="Polar residues" evidence="1">
    <location>
        <begin position="430"/>
        <end position="448"/>
    </location>
</feature>
<dbReference type="SMART" id="SM00581">
    <property type="entry name" value="PSP"/>
    <property type="match status" value="1"/>
</dbReference>